<dbReference type="EMBL" id="GDRN01105240">
    <property type="protein sequence ID" value="JAI57771.1"/>
    <property type="molecule type" value="Transcribed_RNA"/>
</dbReference>
<sequence length="185" mass="19874">MVMSAILKDLRAAFGDVEAAPYSVVVQRGGYEERVYPARRWVCTTMAGPSRHDLVTPMFRRLFCYISGRNDPNVRIDMTTPVVTLVEPKRSEGEKNGEESEDRKTSHTTSNGTSSPTSPSSSSSTSRLSRRVQKSLSRFEAASPAQSNQDAPLSGALFGRAEGQRHIAAAIAAAAAAAEAERVGG</sequence>
<evidence type="ECO:0000256" key="1">
    <source>
        <dbReference type="ARBA" id="ARBA00009817"/>
    </source>
</evidence>
<proteinExistence type="inferred from homology"/>
<feature type="region of interest" description="Disordered" evidence="2">
    <location>
        <begin position="85"/>
        <end position="157"/>
    </location>
</feature>
<reference evidence="3" key="1">
    <citation type="submission" date="2015-09" db="EMBL/GenBank/DDBJ databases">
        <title>Scylla olivacea transcriptome.</title>
        <authorList>
            <person name="Ikhwanuddin M."/>
        </authorList>
    </citation>
    <scope>NUCLEOTIDE SEQUENCE</scope>
</reference>
<dbReference type="PANTHER" id="PTHR11220">
    <property type="entry name" value="HEME-BINDING PROTEIN-RELATED"/>
    <property type="match status" value="1"/>
</dbReference>
<dbReference type="PANTHER" id="PTHR11220:SF1">
    <property type="entry name" value="HEME-BINDING PROTEIN 2"/>
    <property type="match status" value="1"/>
</dbReference>
<accession>A0A0P4VXQ6</accession>
<dbReference type="InterPro" id="IPR011256">
    <property type="entry name" value="Reg_factor_effector_dom_sf"/>
</dbReference>
<dbReference type="AlphaFoldDB" id="A0A0P4VXQ6"/>
<organism evidence="3">
    <name type="scientific">Scylla olivacea</name>
    <name type="common">Orange mud crab</name>
    <name type="synonym">Cancer olivacea</name>
    <dbReference type="NCBI Taxonomy" id="85551"/>
    <lineage>
        <taxon>Eukaryota</taxon>
        <taxon>Metazoa</taxon>
        <taxon>Ecdysozoa</taxon>
        <taxon>Arthropoda</taxon>
        <taxon>Crustacea</taxon>
        <taxon>Multicrustacea</taxon>
        <taxon>Malacostraca</taxon>
        <taxon>Eumalacostraca</taxon>
        <taxon>Eucarida</taxon>
        <taxon>Decapoda</taxon>
        <taxon>Pleocyemata</taxon>
        <taxon>Brachyura</taxon>
        <taxon>Eubrachyura</taxon>
        <taxon>Portunoidea</taxon>
        <taxon>Portunidae</taxon>
        <taxon>Portuninae</taxon>
        <taxon>Scylla</taxon>
    </lineage>
</organism>
<dbReference type="Gene3D" id="3.20.80.10">
    <property type="entry name" value="Regulatory factor, effector binding domain"/>
    <property type="match status" value="1"/>
</dbReference>
<name>A0A0P4VXQ6_SCYOL</name>
<feature type="compositionally biased region" description="Low complexity" evidence="2">
    <location>
        <begin position="107"/>
        <end position="126"/>
    </location>
</feature>
<protein>
    <submittedName>
        <fullName evidence="3">Uncharacterized protein</fullName>
    </submittedName>
</protein>
<evidence type="ECO:0000313" key="3">
    <source>
        <dbReference type="EMBL" id="JAI57771.1"/>
    </source>
</evidence>
<dbReference type="InterPro" id="IPR006917">
    <property type="entry name" value="SOUL_heme-bd"/>
</dbReference>
<evidence type="ECO:0000256" key="2">
    <source>
        <dbReference type="SAM" id="MobiDB-lite"/>
    </source>
</evidence>
<comment type="similarity">
    <text evidence="1">Belongs to the HEBP family.</text>
</comment>
<feature type="compositionally biased region" description="Basic and acidic residues" evidence="2">
    <location>
        <begin position="87"/>
        <end position="105"/>
    </location>
</feature>
<dbReference type="Pfam" id="PF04832">
    <property type="entry name" value="SOUL"/>
    <property type="match status" value="1"/>
</dbReference>
<dbReference type="SUPFAM" id="SSF55136">
    <property type="entry name" value="Probable bacterial effector-binding domain"/>
    <property type="match status" value="1"/>
</dbReference>